<feature type="compositionally biased region" description="Low complexity" evidence="1">
    <location>
        <begin position="1"/>
        <end position="20"/>
    </location>
</feature>
<comment type="caution">
    <text evidence="3">The sequence shown here is derived from an EMBL/GenBank/DDBJ whole genome shotgun (WGS) entry which is preliminary data.</text>
</comment>
<gene>
    <name evidence="3" type="ORF">HYFRA_00005101</name>
</gene>
<evidence type="ECO:0000256" key="1">
    <source>
        <dbReference type="SAM" id="MobiDB-lite"/>
    </source>
</evidence>
<reference evidence="3" key="1">
    <citation type="submission" date="2021-07" db="EMBL/GenBank/DDBJ databases">
        <authorList>
            <person name="Durling M."/>
        </authorList>
    </citation>
    <scope>NUCLEOTIDE SEQUENCE</scope>
</reference>
<evidence type="ECO:0000313" key="4">
    <source>
        <dbReference type="Proteomes" id="UP000696280"/>
    </source>
</evidence>
<keyword evidence="4" id="KW-1185">Reference proteome</keyword>
<protein>
    <recommendedName>
        <fullName evidence="2">DUF2423 domain-containing protein</fullName>
    </recommendedName>
</protein>
<accession>A0A9N9LCK4</accession>
<dbReference type="OrthoDB" id="4087970at2759"/>
<dbReference type="GO" id="GO:0030687">
    <property type="term" value="C:preribosome, large subunit precursor"/>
    <property type="evidence" value="ECO:0007669"/>
    <property type="project" value="TreeGrafter"/>
</dbReference>
<feature type="region of interest" description="Disordered" evidence="1">
    <location>
        <begin position="43"/>
        <end position="130"/>
    </location>
</feature>
<evidence type="ECO:0000259" key="2">
    <source>
        <dbReference type="Pfam" id="PF10338"/>
    </source>
</evidence>
<dbReference type="Proteomes" id="UP000696280">
    <property type="component" value="Unassembled WGS sequence"/>
</dbReference>
<evidence type="ECO:0000313" key="3">
    <source>
        <dbReference type="EMBL" id="CAG8962058.1"/>
    </source>
</evidence>
<organism evidence="3 4">
    <name type="scientific">Hymenoscyphus fraxineus</name>
    <dbReference type="NCBI Taxonomy" id="746836"/>
    <lineage>
        <taxon>Eukaryota</taxon>
        <taxon>Fungi</taxon>
        <taxon>Dikarya</taxon>
        <taxon>Ascomycota</taxon>
        <taxon>Pezizomycotina</taxon>
        <taxon>Leotiomycetes</taxon>
        <taxon>Helotiales</taxon>
        <taxon>Helotiaceae</taxon>
        <taxon>Hymenoscyphus</taxon>
    </lineage>
</organism>
<dbReference type="InterPro" id="IPR019434">
    <property type="entry name" value="DUF2423"/>
</dbReference>
<proteinExistence type="predicted"/>
<dbReference type="EMBL" id="CAJVRL010000127">
    <property type="protein sequence ID" value="CAG8962058.1"/>
    <property type="molecule type" value="Genomic_DNA"/>
</dbReference>
<feature type="compositionally biased region" description="Basic residues" evidence="1">
    <location>
        <begin position="93"/>
        <end position="108"/>
    </location>
</feature>
<dbReference type="AlphaFoldDB" id="A0A9N9LCK4"/>
<feature type="region of interest" description="Disordered" evidence="1">
    <location>
        <begin position="1"/>
        <end position="21"/>
    </location>
</feature>
<name>A0A9N9LCK4_9HELO</name>
<dbReference type="PANTHER" id="PTHR28219">
    <property type="entry name" value="UPF0642 PROTEIN YBL028C"/>
    <property type="match status" value="1"/>
</dbReference>
<dbReference type="PANTHER" id="PTHR28219:SF1">
    <property type="entry name" value="UPF0642 PROTEIN YBL028C"/>
    <property type="match status" value="1"/>
</dbReference>
<feature type="domain" description="DUF2423" evidence="2">
    <location>
        <begin position="1"/>
        <end position="44"/>
    </location>
</feature>
<sequence length="130" mass="14374">MAKGARSSSRKANNAALKSKVFGPVEAARNERMQAKLLALIAQPKPKPEEKDVEMEVTEATTESKEVEPVAESKTSEAMEVDGEPAKPTAPARKNRIEKRGTGRRSSRKASIVFPKYKDGKRVTRPRQKK</sequence>
<dbReference type="Pfam" id="PF10338">
    <property type="entry name" value="YBL028C_N"/>
    <property type="match status" value="1"/>
</dbReference>